<dbReference type="Pfam" id="PF07729">
    <property type="entry name" value="FCD"/>
    <property type="match status" value="1"/>
</dbReference>
<sequence length="221" mass="24145">MLSIQKVEQGSTLRDRIAQSLAAAINTGELAPGTLVTVPTLAIRFEVSATPVREAMLDLEQRGFVTSVRNKGFRVTQMSDKDLRDVIELRQLLEAPTMGALAGTLDAETLTRWRGVAEQISEYARQKDLAGFLAADRQFHLGLLALHGSARLVEMVSELRAQTRMVSIAAMMQSDDLWGTAREHHVMLDLLASGESEALRELTVSHLGTVAGWSSEPDGPH</sequence>
<reference evidence="5 7" key="1">
    <citation type="submission" date="2016-10" db="EMBL/GenBank/DDBJ databases">
        <authorList>
            <person name="Varghese N."/>
            <person name="Submissions S."/>
        </authorList>
    </citation>
    <scope>NUCLEOTIDE SEQUENCE [LARGE SCALE GENOMIC DNA]</scope>
    <source>
        <strain evidence="5 7">GMCC 1.11211</strain>
    </source>
</reference>
<dbReference type="Gene3D" id="1.20.120.530">
    <property type="entry name" value="GntR ligand-binding domain-like"/>
    <property type="match status" value="1"/>
</dbReference>
<feature type="domain" description="HTH gntR-type" evidence="4">
    <location>
        <begin position="11"/>
        <end position="78"/>
    </location>
</feature>
<dbReference type="Proteomes" id="UP000199681">
    <property type="component" value="Unassembled WGS sequence"/>
</dbReference>
<dbReference type="InterPro" id="IPR036390">
    <property type="entry name" value="WH_DNA-bd_sf"/>
</dbReference>
<reference evidence="6 8" key="2">
    <citation type="submission" date="2019-03" db="EMBL/GenBank/DDBJ databases">
        <title>Genomics of glacier-inhabiting Cryobacterium strains.</title>
        <authorList>
            <person name="Liu Q."/>
            <person name="Xin Y.-H."/>
        </authorList>
    </citation>
    <scope>NUCLEOTIDE SEQUENCE [LARGE SCALE GENOMIC DNA]</scope>
    <source>
        <strain evidence="6 8">Hh34</strain>
    </source>
</reference>
<accession>A0A1I2YNS2</accession>
<dbReference type="SUPFAM" id="SSF48008">
    <property type="entry name" value="GntR ligand-binding domain-like"/>
    <property type="match status" value="1"/>
</dbReference>
<dbReference type="InterPro" id="IPR008920">
    <property type="entry name" value="TF_FadR/GntR_C"/>
</dbReference>
<dbReference type="STRING" id="995038.SAMN05216274_102234"/>
<keyword evidence="1" id="KW-0805">Transcription regulation</keyword>
<dbReference type="EMBL" id="SOFE01000011">
    <property type="protein sequence ID" value="TFB86086.1"/>
    <property type="molecule type" value="Genomic_DNA"/>
</dbReference>
<keyword evidence="2 5" id="KW-0238">DNA-binding</keyword>
<dbReference type="InterPro" id="IPR011711">
    <property type="entry name" value="GntR_C"/>
</dbReference>
<dbReference type="SUPFAM" id="SSF46785">
    <property type="entry name" value="Winged helix' DNA-binding domain"/>
    <property type="match status" value="1"/>
</dbReference>
<dbReference type="PANTHER" id="PTHR43537">
    <property type="entry name" value="TRANSCRIPTIONAL REGULATOR, GNTR FAMILY"/>
    <property type="match status" value="1"/>
</dbReference>
<dbReference type="Proteomes" id="UP000297963">
    <property type="component" value="Unassembled WGS sequence"/>
</dbReference>
<dbReference type="InterPro" id="IPR036388">
    <property type="entry name" value="WH-like_DNA-bd_sf"/>
</dbReference>
<comment type="caution">
    <text evidence="6">The sequence shown here is derived from an EMBL/GenBank/DDBJ whole genome shotgun (WGS) entry which is preliminary data.</text>
</comment>
<evidence type="ECO:0000259" key="4">
    <source>
        <dbReference type="PROSITE" id="PS50949"/>
    </source>
</evidence>
<evidence type="ECO:0000313" key="6">
    <source>
        <dbReference type="EMBL" id="TFB86086.1"/>
    </source>
</evidence>
<keyword evidence="3" id="KW-0804">Transcription</keyword>
<dbReference type="PANTHER" id="PTHR43537:SF45">
    <property type="entry name" value="GNTR FAMILY REGULATORY PROTEIN"/>
    <property type="match status" value="1"/>
</dbReference>
<dbReference type="CDD" id="cd07377">
    <property type="entry name" value="WHTH_GntR"/>
    <property type="match status" value="1"/>
</dbReference>
<dbReference type="AlphaFoldDB" id="A0A1I2YNS2"/>
<evidence type="ECO:0000256" key="3">
    <source>
        <dbReference type="ARBA" id="ARBA00023163"/>
    </source>
</evidence>
<dbReference type="InterPro" id="IPR000524">
    <property type="entry name" value="Tscrpt_reg_HTH_GntR"/>
</dbReference>
<dbReference type="GO" id="GO:0003677">
    <property type="term" value="F:DNA binding"/>
    <property type="evidence" value="ECO:0007669"/>
    <property type="project" value="UniProtKB-KW"/>
</dbReference>
<name>A0A1I2YNS2_9MICO</name>
<evidence type="ECO:0000313" key="8">
    <source>
        <dbReference type="Proteomes" id="UP000297963"/>
    </source>
</evidence>
<dbReference type="SMART" id="SM00895">
    <property type="entry name" value="FCD"/>
    <property type="match status" value="1"/>
</dbReference>
<evidence type="ECO:0000256" key="2">
    <source>
        <dbReference type="ARBA" id="ARBA00023125"/>
    </source>
</evidence>
<protein>
    <submittedName>
        <fullName evidence="5">DNA-binding transcriptional regulator, GntR family</fullName>
    </submittedName>
    <submittedName>
        <fullName evidence="6">GntR family transcriptional regulator</fullName>
    </submittedName>
</protein>
<evidence type="ECO:0000256" key="1">
    <source>
        <dbReference type="ARBA" id="ARBA00023015"/>
    </source>
</evidence>
<evidence type="ECO:0000313" key="5">
    <source>
        <dbReference type="EMBL" id="SFH27324.1"/>
    </source>
</evidence>
<gene>
    <name evidence="6" type="ORF">E3O11_06230</name>
    <name evidence="5" type="ORF">SAMN05216274_102234</name>
</gene>
<dbReference type="EMBL" id="FOPW01000002">
    <property type="protein sequence ID" value="SFH27324.1"/>
    <property type="molecule type" value="Genomic_DNA"/>
</dbReference>
<dbReference type="Pfam" id="PF00392">
    <property type="entry name" value="GntR"/>
    <property type="match status" value="1"/>
</dbReference>
<dbReference type="GO" id="GO:0003700">
    <property type="term" value="F:DNA-binding transcription factor activity"/>
    <property type="evidence" value="ECO:0007669"/>
    <property type="project" value="InterPro"/>
</dbReference>
<dbReference type="PROSITE" id="PS50949">
    <property type="entry name" value="HTH_GNTR"/>
    <property type="match status" value="1"/>
</dbReference>
<evidence type="ECO:0000313" key="7">
    <source>
        <dbReference type="Proteomes" id="UP000199681"/>
    </source>
</evidence>
<dbReference type="SMART" id="SM00345">
    <property type="entry name" value="HTH_GNTR"/>
    <property type="match status" value="1"/>
</dbReference>
<organism evidence="6 8">
    <name type="scientific">Cryobacterium levicorallinum</name>
    <dbReference type="NCBI Taxonomy" id="995038"/>
    <lineage>
        <taxon>Bacteria</taxon>
        <taxon>Bacillati</taxon>
        <taxon>Actinomycetota</taxon>
        <taxon>Actinomycetes</taxon>
        <taxon>Micrococcales</taxon>
        <taxon>Microbacteriaceae</taxon>
        <taxon>Cryobacterium</taxon>
    </lineage>
</organism>
<dbReference type="Gene3D" id="1.10.10.10">
    <property type="entry name" value="Winged helix-like DNA-binding domain superfamily/Winged helix DNA-binding domain"/>
    <property type="match status" value="1"/>
</dbReference>
<keyword evidence="7" id="KW-1185">Reference proteome</keyword>
<proteinExistence type="predicted"/>